<evidence type="ECO:0000256" key="2">
    <source>
        <dbReference type="ARBA" id="ARBA00006679"/>
    </source>
</evidence>
<evidence type="ECO:0000256" key="6">
    <source>
        <dbReference type="ARBA" id="ARBA00023136"/>
    </source>
</evidence>
<dbReference type="AlphaFoldDB" id="A0A9X1V905"/>
<keyword evidence="5 7" id="KW-1133">Transmembrane helix</keyword>
<dbReference type="PANTHER" id="PTHR33452:SF10">
    <property type="entry name" value="OXIDOREDUCTASE MHQP-RELATED"/>
    <property type="match status" value="1"/>
</dbReference>
<dbReference type="GO" id="GO:0016491">
    <property type="term" value="F:oxidoreductase activity"/>
    <property type="evidence" value="ECO:0007669"/>
    <property type="project" value="UniProtKB-KW"/>
</dbReference>
<dbReference type="PANTHER" id="PTHR33452">
    <property type="entry name" value="OXIDOREDUCTASE CATD-RELATED"/>
    <property type="match status" value="1"/>
</dbReference>
<dbReference type="InterPro" id="IPR032808">
    <property type="entry name" value="DoxX"/>
</dbReference>
<comment type="similarity">
    <text evidence="2">Belongs to the DoxX family.</text>
</comment>
<keyword evidence="4 7" id="KW-0812">Transmembrane</keyword>
<comment type="subcellular location">
    <subcellularLocation>
        <location evidence="1">Cell membrane</location>
        <topology evidence="1">Multi-pass membrane protein</topology>
    </subcellularLocation>
</comment>
<sequence>MEACLRIDFIGNEGCDMIHNGLEVNVGLLIIRLVVGLTFMGHGTQKLFGWFGGAGPQNTGKWLESLGIQSRGMFFAVAAGLFELVGGLLFAAGFMTLIGSTLIVIVMIDAIIAVHGPNGYWMDRGGFEYNLVLIAVVIGVALVGPGQFTYPFSI</sequence>
<protein>
    <submittedName>
        <fullName evidence="8">Oxidoreductase MhqP</fullName>
        <ecNumber evidence="8">1.-.-.-</ecNumber>
    </submittedName>
</protein>
<evidence type="ECO:0000256" key="4">
    <source>
        <dbReference type="ARBA" id="ARBA00022692"/>
    </source>
</evidence>
<dbReference type="EMBL" id="JALBUF010000005">
    <property type="protein sequence ID" value="MCI0183528.1"/>
    <property type="molecule type" value="Genomic_DNA"/>
</dbReference>
<evidence type="ECO:0000313" key="9">
    <source>
        <dbReference type="Proteomes" id="UP001139263"/>
    </source>
</evidence>
<keyword evidence="9" id="KW-1185">Reference proteome</keyword>
<proteinExistence type="inferred from homology"/>
<keyword evidence="3" id="KW-1003">Cell membrane</keyword>
<evidence type="ECO:0000256" key="3">
    <source>
        <dbReference type="ARBA" id="ARBA00022475"/>
    </source>
</evidence>
<gene>
    <name evidence="8" type="primary">mhqP</name>
    <name evidence="8" type="ORF">MM817_01811</name>
</gene>
<dbReference type="InterPro" id="IPR051907">
    <property type="entry name" value="DoxX-like_oxidoreductase"/>
</dbReference>
<evidence type="ECO:0000256" key="1">
    <source>
        <dbReference type="ARBA" id="ARBA00004651"/>
    </source>
</evidence>
<feature type="transmembrane region" description="Helical" evidence="7">
    <location>
        <begin position="127"/>
        <end position="148"/>
    </location>
</feature>
<dbReference type="EC" id="1.-.-.-" evidence="8"/>
<reference evidence="8" key="1">
    <citation type="submission" date="2022-03" db="EMBL/GenBank/DDBJ databases">
        <title>Draft Genome Sequence of Firmicute Strain S0AB, a Heterotrophic Iron/Sulfur-Oxidizing Extreme Acidophile.</title>
        <authorList>
            <person name="Vergara E."/>
            <person name="Pakostova E."/>
            <person name="Johnson D.B."/>
            <person name="Holmes D.S."/>
        </authorList>
    </citation>
    <scope>NUCLEOTIDE SEQUENCE</scope>
    <source>
        <strain evidence="8">S0AB</strain>
    </source>
</reference>
<evidence type="ECO:0000256" key="7">
    <source>
        <dbReference type="SAM" id="Phobius"/>
    </source>
</evidence>
<accession>A0A9X1V905</accession>
<dbReference type="GO" id="GO:0005886">
    <property type="term" value="C:plasma membrane"/>
    <property type="evidence" value="ECO:0007669"/>
    <property type="project" value="UniProtKB-SubCell"/>
</dbReference>
<name>A0A9X1V905_9BACL</name>
<dbReference type="Pfam" id="PF07681">
    <property type="entry name" value="DoxX"/>
    <property type="match status" value="1"/>
</dbReference>
<keyword evidence="6 7" id="KW-0472">Membrane</keyword>
<evidence type="ECO:0000313" key="8">
    <source>
        <dbReference type="EMBL" id="MCI0183528.1"/>
    </source>
</evidence>
<comment type="caution">
    <text evidence="8">The sequence shown here is derived from an EMBL/GenBank/DDBJ whole genome shotgun (WGS) entry which is preliminary data.</text>
</comment>
<keyword evidence="8" id="KW-0560">Oxidoreductase</keyword>
<organism evidence="8 9">
    <name type="scientific">Sulfoacidibacillus ferrooxidans</name>
    <dbReference type="NCBI Taxonomy" id="2005001"/>
    <lineage>
        <taxon>Bacteria</taxon>
        <taxon>Bacillati</taxon>
        <taxon>Bacillota</taxon>
        <taxon>Bacilli</taxon>
        <taxon>Bacillales</taxon>
        <taxon>Alicyclobacillaceae</taxon>
        <taxon>Sulfoacidibacillus</taxon>
    </lineage>
</organism>
<evidence type="ECO:0000256" key="5">
    <source>
        <dbReference type="ARBA" id="ARBA00022989"/>
    </source>
</evidence>
<dbReference type="Proteomes" id="UP001139263">
    <property type="component" value="Unassembled WGS sequence"/>
</dbReference>